<keyword evidence="1" id="KW-0472">Membrane</keyword>
<proteinExistence type="predicted"/>
<evidence type="ECO:0000313" key="2">
    <source>
        <dbReference type="EMBL" id="SNZ07170.1"/>
    </source>
</evidence>
<dbReference type="OrthoDB" id="69351at2"/>
<dbReference type="RefSeq" id="WP_097000123.1">
    <property type="nucleotide sequence ID" value="NZ_OBEI01000002.1"/>
</dbReference>
<dbReference type="PANTHER" id="PTHR39085:SF1">
    <property type="entry name" value="SLL0924 PROTEIN"/>
    <property type="match status" value="1"/>
</dbReference>
<evidence type="ECO:0000313" key="3">
    <source>
        <dbReference type="Proteomes" id="UP000219036"/>
    </source>
</evidence>
<feature type="transmembrane region" description="Helical" evidence="1">
    <location>
        <begin position="131"/>
        <end position="153"/>
    </location>
</feature>
<dbReference type="AlphaFoldDB" id="A0A285NCJ5"/>
<keyword evidence="3" id="KW-1185">Reference proteome</keyword>
<gene>
    <name evidence="2" type="ORF">SAMN06265182_0956</name>
</gene>
<evidence type="ECO:0000256" key="1">
    <source>
        <dbReference type="SAM" id="Phobius"/>
    </source>
</evidence>
<protein>
    <submittedName>
        <fullName evidence="2">Uncharacterized metal-binding protein</fullName>
    </submittedName>
</protein>
<keyword evidence="1" id="KW-0812">Transmembrane</keyword>
<reference evidence="3" key="1">
    <citation type="submission" date="2017-09" db="EMBL/GenBank/DDBJ databases">
        <authorList>
            <person name="Varghese N."/>
            <person name="Submissions S."/>
        </authorList>
    </citation>
    <scope>NUCLEOTIDE SEQUENCE [LARGE SCALE GENOMIC DNA]</scope>
    <source>
        <strain evidence="3">DSM 15103</strain>
    </source>
</reference>
<accession>A0A285NCJ5</accession>
<keyword evidence="1" id="KW-1133">Transmembrane helix</keyword>
<dbReference type="InterPro" id="IPR019250">
    <property type="entry name" value="DUF2227_metal-bd"/>
</dbReference>
<dbReference type="Proteomes" id="UP000219036">
    <property type="component" value="Unassembled WGS sequence"/>
</dbReference>
<sequence length="163" mass="18714">MAAGRTHDIINLSLLPVAVYYLQPESFSGFVGGYLVGTFFLSPDNDIYHSKPNRRWKLLRFIWLPYTKIFSHRGVSHLPVVGSVLKILYLLILFLLLLSILAGVLYFSKPDLLNSIDIPQQQLMFYIKHPFTVSFLIGLILSEIVHIITDMIYSTAKKFKLIR</sequence>
<name>A0A285NCJ5_9AQUI</name>
<feature type="transmembrane region" description="Helical" evidence="1">
    <location>
        <begin position="87"/>
        <end position="107"/>
    </location>
</feature>
<dbReference type="Pfam" id="PF09988">
    <property type="entry name" value="DUF2227"/>
    <property type="match status" value="1"/>
</dbReference>
<organism evidence="2 3">
    <name type="scientific">Persephonella hydrogeniphila</name>
    <dbReference type="NCBI Taxonomy" id="198703"/>
    <lineage>
        <taxon>Bacteria</taxon>
        <taxon>Pseudomonadati</taxon>
        <taxon>Aquificota</taxon>
        <taxon>Aquificia</taxon>
        <taxon>Aquificales</taxon>
        <taxon>Hydrogenothermaceae</taxon>
        <taxon>Persephonella</taxon>
    </lineage>
</organism>
<dbReference type="EMBL" id="OBEI01000002">
    <property type="protein sequence ID" value="SNZ07170.1"/>
    <property type="molecule type" value="Genomic_DNA"/>
</dbReference>
<dbReference type="PANTHER" id="PTHR39085">
    <property type="entry name" value="SLL0924 PROTEIN"/>
    <property type="match status" value="1"/>
</dbReference>